<dbReference type="VEuPathDB" id="VectorBase:GMOY006574"/>
<evidence type="ECO:0000313" key="2">
    <source>
        <dbReference type="Proteomes" id="UP000092444"/>
    </source>
</evidence>
<reference evidence="1" key="1">
    <citation type="submission" date="2020-05" db="UniProtKB">
        <authorList>
            <consortium name="EnsemblMetazoa"/>
        </authorList>
    </citation>
    <scope>IDENTIFICATION</scope>
    <source>
        <strain evidence="1">Yale</strain>
    </source>
</reference>
<proteinExistence type="predicted"/>
<keyword evidence="2" id="KW-1185">Reference proteome</keyword>
<accession>A0A1B0FRJ1</accession>
<sequence length="83" mass="9732">MKPPGLPLKLDISLSERLDSNGRSVVHLRFVQGYLKHKPLDRTRQNVLSQFLRNEMRLQHPNIKIIYDDALKECEIPSHMENI</sequence>
<organism evidence="1 2">
    <name type="scientific">Glossina morsitans morsitans</name>
    <name type="common">Savannah tsetse fly</name>
    <dbReference type="NCBI Taxonomy" id="37546"/>
    <lineage>
        <taxon>Eukaryota</taxon>
        <taxon>Metazoa</taxon>
        <taxon>Ecdysozoa</taxon>
        <taxon>Arthropoda</taxon>
        <taxon>Hexapoda</taxon>
        <taxon>Insecta</taxon>
        <taxon>Pterygota</taxon>
        <taxon>Neoptera</taxon>
        <taxon>Endopterygota</taxon>
        <taxon>Diptera</taxon>
        <taxon>Brachycera</taxon>
        <taxon>Muscomorpha</taxon>
        <taxon>Hippoboscoidea</taxon>
        <taxon>Glossinidae</taxon>
        <taxon>Glossina</taxon>
    </lineage>
</organism>
<dbReference type="EnsemblMetazoa" id="GMOY006574-RA">
    <property type="protein sequence ID" value="GMOY006574-PA"/>
    <property type="gene ID" value="GMOY006574"/>
</dbReference>
<protein>
    <submittedName>
        <fullName evidence="1">Uncharacterized protein</fullName>
    </submittedName>
</protein>
<dbReference type="EMBL" id="CCAG010020203">
    <property type="status" value="NOT_ANNOTATED_CDS"/>
    <property type="molecule type" value="Genomic_DNA"/>
</dbReference>
<dbReference type="Proteomes" id="UP000092444">
    <property type="component" value="Unassembled WGS sequence"/>
</dbReference>
<dbReference type="AlphaFoldDB" id="A0A1B0FRJ1"/>
<evidence type="ECO:0000313" key="1">
    <source>
        <dbReference type="EnsemblMetazoa" id="GMOY006574-PA"/>
    </source>
</evidence>
<name>A0A1B0FRJ1_GLOMM</name>